<dbReference type="EMBL" id="AMYB01000003">
    <property type="protein sequence ID" value="OAD05419.1"/>
    <property type="molecule type" value="Genomic_DNA"/>
</dbReference>
<keyword evidence="3" id="KW-1185">Reference proteome</keyword>
<dbReference type="STRING" id="747725.A0A168MVJ3"/>
<reference evidence="2 3" key="1">
    <citation type="submission" date="2015-06" db="EMBL/GenBank/DDBJ databases">
        <title>Expansion of signal transduction pathways in fungi by whole-genome duplication.</title>
        <authorList>
            <consortium name="DOE Joint Genome Institute"/>
            <person name="Corrochano L.M."/>
            <person name="Kuo A."/>
            <person name="Marcet-Houben M."/>
            <person name="Polaino S."/>
            <person name="Salamov A."/>
            <person name="Villalobos J.M."/>
            <person name="Alvarez M.I."/>
            <person name="Avalos J."/>
            <person name="Benito E.P."/>
            <person name="Benoit I."/>
            <person name="Burger G."/>
            <person name="Camino L.P."/>
            <person name="Canovas D."/>
            <person name="Cerda-Olmedo E."/>
            <person name="Cheng J.-F."/>
            <person name="Dominguez A."/>
            <person name="Elias M."/>
            <person name="Eslava A.P."/>
            <person name="Glaser F."/>
            <person name="Grimwood J."/>
            <person name="Gutierrez G."/>
            <person name="Heitman J."/>
            <person name="Henrissat B."/>
            <person name="Iturriaga E.A."/>
            <person name="Lang B.F."/>
            <person name="Lavin J.L."/>
            <person name="Lee S."/>
            <person name="Li W."/>
            <person name="Lindquist E."/>
            <person name="Lopez-Garcia S."/>
            <person name="Luque E.M."/>
            <person name="Marcos A.T."/>
            <person name="Martin J."/>
            <person name="Mccluskey K."/>
            <person name="Medina H.R."/>
            <person name="Miralles-Duran A."/>
            <person name="Miyazaki A."/>
            <person name="Munoz-Torres E."/>
            <person name="Oguiza J.A."/>
            <person name="Ohm R."/>
            <person name="Olmedo M."/>
            <person name="Orejas M."/>
            <person name="Ortiz-Castellanos L."/>
            <person name="Pisabarro A.G."/>
            <person name="Rodriguez-Romero J."/>
            <person name="Ruiz-Herrera J."/>
            <person name="Ruiz-Vazquez R."/>
            <person name="Sanz C."/>
            <person name="Schackwitz W."/>
            <person name="Schmutz J."/>
            <person name="Shahriari M."/>
            <person name="Shelest E."/>
            <person name="Silva-Franco F."/>
            <person name="Soanes D."/>
            <person name="Syed K."/>
            <person name="Tagua V.G."/>
            <person name="Talbot N.J."/>
            <person name="Thon M."/>
            <person name="De Vries R.P."/>
            <person name="Wiebenga A."/>
            <person name="Yadav J.S."/>
            <person name="Braun E.L."/>
            <person name="Baker S."/>
            <person name="Garre V."/>
            <person name="Horwitz B."/>
            <person name="Torres-Martinez S."/>
            <person name="Idnurm A."/>
            <person name="Herrera-Estrella A."/>
            <person name="Gabaldon T."/>
            <person name="Grigoriev I.V."/>
        </authorList>
    </citation>
    <scope>NUCLEOTIDE SEQUENCE [LARGE SCALE GENOMIC DNA]</scope>
    <source>
        <strain evidence="2 3">CBS 277.49</strain>
    </source>
</reference>
<dbReference type="Proteomes" id="UP000077051">
    <property type="component" value="Unassembled WGS sequence"/>
</dbReference>
<proteinExistence type="predicted"/>
<dbReference type="OrthoDB" id="2284440at2759"/>
<evidence type="ECO:0000259" key="1">
    <source>
        <dbReference type="PROSITE" id="PS50878"/>
    </source>
</evidence>
<dbReference type="PROSITE" id="PS50878">
    <property type="entry name" value="RT_POL"/>
    <property type="match status" value="1"/>
</dbReference>
<name>A0A168MVJ3_MUCCL</name>
<accession>A0A168MVJ3</accession>
<protein>
    <recommendedName>
        <fullName evidence="1">Reverse transcriptase domain-containing protein</fullName>
    </recommendedName>
</protein>
<gene>
    <name evidence="2" type="ORF">MUCCIDRAFT_109284</name>
</gene>
<dbReference type="AlphaFoldDB" id="A0A168MVJ3"/>
<comment type="caution">
    <text evidence="2">The sequence shown here is derived from an EMBL/GenBank/DDBJ whole genome shotgun (WGS) entry which is preliminary data.</text>
</comment>
<sequence length="154" mass="17092">MAYADDIVCLLTSLADLDRLHSHLSVYSAAFNALVNFHKTEAILLRGSVRDYDLIWHDAISASPIRYLGFPLCTSIAQRSSFLGQLLDKVRVGFSLQPSPSPILAYLLVLATFTLVSQCLIPLPLTIGFLTAIVCMNESWPLRHLAPFVHIRPN</sequence>
<evidence type="ECO:0000313" key="2">
    <source>
        <dbReference type="EMBL" id="OAD05419.1"/>
    </source>
</evidence>
<organism evidence="2 3">
    <name type="scientific">Mucor lusitanicus CBS 277.49</name>
    <dbReference type="NCBI Taxonomy" id="747725"/>
    <lineage>
        <taxon>Eukaryota</taxon>
        <taxon>Fungi</taxon>
        <taxon>Fungi incertae sedis</taxon>
        <taxon>Mucoromycota</taxon>
        <taxon>Mucoromycotina</taxon>
        <taxon>Mucoromycetes</taxon>
        <taxon>Mucorales</taxon>
        <taxon>Mucorineae</taxon>
        <taxon>Mucoraceae</taxon>
        <taxon>Mucor</taxon>
    </lineage>
</organism>
<evidence type="ECO:0000313" key="3">
    <source>
        <dbReference type="Proteomes" id="UP000077051"/>
    </source>
</evidence>
<feature type="domain" description="Reverse transcriptase" evidence="1">
    <location>
        <begin position="1"/>
        <end position="72"/>
    </location>
</feature>
<dbReference type="VEuPathDB" id="FungiDB:MUCCIDRAFT_109284"/>
<dbReference type="InterPro" id="IPR000477">
    <property type="entry name" value="RT_dom"/>
</dbReference>